<feature type="transmembrane region" description="Helical" evidence="2">
    <location>
        <begin position="107"/>
        <end position="128"/>
    </location>
</feature>
<keyword evidence="4" id="KW-1185">Reference proteome</keyword>
<feature type="region of interest" description="Disordered" evidence="1">
    <location>
        <begin position="154"/>
        <end position="291"/>
    </location>
</feature>
<protein>
    <recommendedName>
        <fullName evidence="5">Transmembrane protein</fullName>
    </recommendedName>
</protein>
<evidence type="ECO:0000313" key="4">
    <source>
        <dbReference type="Proteomes" id="UP001321473"/>
    </source>
</evidence>
<keyword evidence="2" id="KW-0472">Membrane</keyword>
<keyword evidence="2" id="KW-1133">Transmembrane helix</keyword>
<feature type="compositionally biased region" description="Basic residues" evidence="1">
    <location>
        <begin position="233"/>
        <end position="267"/>
    </location>
</feature>
<accession>A0AAQ4DXT9</accession>
<sequence>MNNYENFRRGQNEAIYSDGFFNTVRGHRYPAEPAASAVVSLSSTAELISSGRAPFEVYRSCPHLASLASPSPALPSMTSLAIGDSEESSSTSLSKGLPSKSLNCMPLLVFVLVLCVFVTLAIWATALLQDELHDSHIEAMDDVDAGKHFAKFGGLKPSAGSNEQTSTGKQGLKITARTGKRTRSKRTSTTPDDSDVSTTSLEYRVIGDKEHDREQPLITGGKSSDNVGATVTRPRKPVHRRRRIPRQKRTARSTRRRPSKRIHRQARKQAAVPPLTRNEILTATEEAGTAR</sequence>
<dbReference type="EMBL" id="JARKHS020025607">
    <property type="protein sequence ID" value="KAK8767279.1"/>
    <property type="molecule type" value="Genomic_DNA"/>
</dbReference>
<feature type="compositionally biased region" description="Basic and acidic residues" evidence="1">
    <location>
        <begin position="205"/>
        <end position="215"/>
    </location>
</feature>
<name>A0AAQ4DXT9_AMBAM</name>
<organism evidence="3 4">
    <name type="scientific">Amblyomma americanum</name>
    <name type="common">Lone star tick</name>
    <dbReference type="NCBI Taxonomy" id="6943"/>
    <lineage>
        <taxon>Eukaryota</taxon>
        <taxon>Metazoa</taxon>
        <taxon>Ecdysozoa</taxon>
        <taxon>Arthropoda</taxon>
        <taxon>Chelicerata</taxon>
        <taxon>Arachnida</taxon>
        <taxon>Acari</taxon>
        <taxon>Parasitiformes</taxon>
        <taxon>Ixodida</taxon>
        <taxon>Ixodoidea</taxon>
        <taxon>Ixodidae</taxon>
        <taxon>Amblyomminae</taxon>
        <taxon>Amblyomma</taxon>
    </lineage>
</organism>
<dbReference type="Proteomes" id="UP001321473">
    <property type="component" value="Unassembled WGS sequence"/>
</dbReference>
<gene>
    <name evidence="3" type="ORF">V5799_005938</name>
</gene>
<evidence type="ECO:0000256" key="1">
    <source>
        <dbReference type="SAM" id="MobiDB-lite"/>
    </source>
</evidence>
<evidence type="ECO:0000256" key="2">
    <source>
        <dbReference type="SAM" id="Phobius"/>
    </source>
</evidence>
<evidence type="ECO:0000313" key="3">
    <source>
        <dbReference type="EMBL" id="KAK8767279.1"/>
    </source>
</evidence>
<feature type="compositionally biased region" description="Polar residues" evidence="1">
    <location>
        <begin position="159"/>
        <end position="169"/>
    </location>
</feature>
<proteinExistence type="predicted"/>
<evidence type="ECO:0008006" key="5">
    <source>
        <dbReference type="Google" id="ProtNLM"/>
    </source>
</evidence>
<feature type="compositionally biased region" description="Low complexity" evidence="1">
    <location>
        <begin position="187"/>
        <end position="200"/>
    </location>
</feature>
<dbReference type="AlphaFoldDB" id="A0AAQ4DXT9"/>
<keyword evidence="2" id="KW-0812">Transmembrane</keyword>
<reference evidence="3 4" key="1">
    <citation type="journal article" date="2023" name="Arcadia Sci">
        <title>De novo assembly of a long-read Amblyomma americanum tick genome.</title>
        <authorList>
            <person name="Chou S."/>
            <person name="Poskanzer K.E."/>
            <person name="Rollins M."/>
            <person name="Thuy-Boun P.S."/>
        </authorList>
    </citation>
    <scope>NUCLEOTIDE SEQUENCE [LARGE SCALE GENOMIC DNA]</scope>
    <source>
        <strain evidence="3">F_SG_1</strain>
        <tissue evidence="3">Salivary glands</tissue>
    </source>
</reference>
<comment type="caution">
    <text evidence="3">The sequence shown here is derived from an EMBL/GenBank/DDBJ whole genome shotgun (WGS) entry which is preliminary data.</text>
</comment>